<dbReference type="PANTHER" id="PTHR11878:SF65">
    <property type="entry name" value="NA_CA-EXCHANGE PROTEIN, ISOFORM G"/>
    <property type="match status" value="1"/>
</dbReference>
<dbReference type="Proteomes" id="UP001292094">
    <property type="component" value="Unassembled WGS sequence"/>
</dbReference>
<keyword evidence="5 9" id="KW-0812">Transmembrane</keyword>
<evidence type="ECO:0000256" key="3">
    <source>
        <dbReference type="ARBA" id="ARBA00022449"/>
    </source>
</evidence>
<dbReference type="GO" id="GO:0042383">
    <property type="term" value="C:sarcolemma"/>
    <property type="evidence" value="ECO:0007669"/>
    <property type="project" value="TreeGrafter"/>
</dbReference>
<dbReference type="GO" id="GO:0098703">
    <property type="term" value="P:calcium ion import across plasma membrane"/>
    <property type="evidence" value="ECO:0007669"/>
    <property type="project" value="TreeGrafter"/>
</dbReference>
<feature type="domain" description="Sodium/calcium exchanger membrane region" evidence="10">
    <location>
        <begin position="228"/>
        <end position="279"/>
    </location>
</feature>
<keyword evidence="6 9" id="KW-1133">Transmembrane helix</keyword>
<comment type="subcellular location">
    <subcellularLocation>
        <location evidence="1">Endomembrane system</location>
        <topology evidence="1">Multi-pass membrane protein</topology>
    </subcellularLocation>
</comment>
<reference evidence="11" key="1">
    <citation type="submission" date="2023-11" db="EMBL/GenBank/DDBJ databases">
        <title>Genome assemblies of two species of porcelain crab, Petrolisthes cinctipes and Petrolisthes manimaculis (Anomura: Porcellanidae).</title>
        <authorList>
            <person name="Angst P."/>
        </authorList>
    </citation>
    <scope>NUCLEOTIDE SEQUENCE</scope>
    <source>
        <strain evidence="11">PB745_02</strain>
        <tissue evidence="11">Gill</tissue>
    </source>
</reference>
<feature type="transmembrane region" description="Helical" evidence="9">
    <location>
        <begin position="373"/>
        <end position="393"/>
    </location>
</feature>
<evidence type="ECO:0000313" key="12">
    <source>
        <dbReference type="Proteomes" id="UP001292094"/>
    </source>
</evidence>
<evidence type="ECO:0000256" key="8">
    <source>
        <dbReference type="ARBA" id="ARBA00023136"/>
    </source>
</evidence>
<proteinExistence type="predicted"/>
<dbReference type="InterPro" id="IPR038081">
    <property type="entry name" value="CalX-like_sf"/>
</dbReference>
<keyword evidence="12" id="KW-1185">Reference proteome</keyword>
<feature type="transmembrane region" description="Helical" evidence="9">
    <location>
        <begin position="449"/>
        <end position="469"/>
    </location>
</feature>
<dbReference type="PRINTS" id="PR01259">
    <property type="entry name" value="NACAEXCHNGR"/>
</dbReference>
<evidence type="ECO:0000256" key="6">
    <source>
        <dbReference type="ARBA" id="ARBA00022989"/>
    </source>
</evidence>
<feature type="domain" description="Sodium/calcium exchanger membrane region" evidence="10">
    <location>
        <begin position="174"/>
        <end position="225"/>
    </location>
</feature>
<dbReference type="GO" id="GO:0005432">
    <property type="term" value="F:calcium:sodium antiporter activity"/>
    <property type="evidence" value="ECO:0007669"/>
    <property type="project" value="InterPro"/>
</dbReference>
<evidence type="ECO:0000313" key="11">
    <source>
        <dbReference type="EMBL" id="KAK4328826.1"/>
    </source>
</evidence>
<evidence type="ECO:0000256" key="2">
    <source>
        <dbReference type="ARBA" id="ARBA00022448"/>
    </source>
</evidence>
<dbReference type="GO" id="GO:0012505">
    <property type="term" value="C:endomembrane system"/>
    <property type="evidence" value="ECO:0007669"/>
    <property type="project" value="UniProtKB-SubCell"/>
</dbReference>
<name>A0AAE1QLU0_9EUCA</name>
<feature type="transmembrane region" description="Helical" evidence="9">
    <location>
        <begin position="284"/>
        <end position="302"/>
    </location>
</feature>
<feature type="transmembrane region" description="Helical" evidence="9">
    <location>
        <begin position="522"/>
        <end position="544"/>
    </location>
</feature>
<organism evidence="11 12">
    <name type="scientific">Petrolisthes manimaculis</name>
    <dbReference type="NCBI Taxonomy" id="1843537"/>
    <lineage>
        <taxon>Eukaryota</taxon>
        <taxon>Metazoa</taxon>
        <taxon>Ecdysozoa</taxon>
        <taxon>Arthropoda</taxon>
        <taxon>Crustacea</taxon>
        <taxon>Multicrustacea</taxon>
        <taxon>Malacostraca</taxon>
        <taxon>Eumalacostraca</taxon>
        <taxon>Eucarida</taxon>
        <taxon>Decapoda</taxon>
        <taxon>Pleocyemata</taxon>
        <taxon>Anomura</taxon>
        <taxon>Galatheoidea</taxon>
        <taxon>Porcellanidae</taxon>
        <taxon>Petrolisthes</taxon>
    </lineage>
</organism>
<feature type="transmembrane region" description="Helical" evidence="9">
    <location>
        <begin position="481"/>
        <end position="501"/>
    </location>
</feature>
<dbReference type="InterPro" id="IPR044880">
    <property type="entry name" value="NCX_ion-bd_dom_sf"/>
</dbReference>
<keyword evidence="4" id="KW-0106">Calcium</keyword>
<keyword evidence="4" id="KW-0109">Calcium transport</keyword>
<feature type="domain" description="Sodium/calcium exchanger membrane region" evidence="10">
    <location>
        <begin position="375"/>
        <end position="537"/>
    </location>
</feature>
<evidence type="ECO:0000259" key="10">
    <source>
        <dbReference type="Pfam" id="PF01699"/>
    </source>
</evidence>
<dbReference type="Gene3D" id="1.20.1420.30">
    <property type="entry name" value="NCX, central ion-binding region"/>
    <property type="match status" value="1"/>
</dbReference>
<sequence>MPVADNMEPSIYNFTIRKYVDIQIIEEDSYEKDVLFYLDIGEPVASGDDDELGFEFASKDSELTEDEKIALLGKPKLGNATRSQIRIKENKEYRNMVDKLVKKANASMLVGSSSWKEQFVEAITVQAGEEGDDDEEEEGGEEKLPSCRDYVMHFVTVFWKVLFAFVPPTEYLQGWLAFTVSILLIGLVTAFIGDVASQLGCTIALKDSVTAITIVALGTSIPDYVYGYATFVISILGIGLCTAFIGDFASHFGCTVGLKDSITAIAFVALGTSVPDLLMGYPTFLISILGIGLVTALIGDMASQVGCTIGLKDTITAIGFVALGTSVPALIGDVANHMGCTIYLKDSVTATTIVALGTSMPVHACSPQTDRQGGWSCFVVSIAGIGFLTALIGDMASQFGCTINLKDSVTAISIVALGTSVPDTFASMVAAQQDPYADASIGNVTGSNAVNVFLGIGIAWTMAAIYHYAKDEKFYVKPGNLAFSVTLFCVEAIVAIAVMMIRRHPKIGGELGGPRIAKKITTGFLVFLWIFYVLMSTLEAYGYVPSLGKEEH</sequence>
<gene>
    <name evidence="11" type="ORF">Pmani_000768</name>
</gene>
<keyword evidence="2" id="KW-0813">Transport</keyword>
<accession>A0AAE1QLU0</accession>
<evidence type="ECO:0000256" key="7">
    <source>
        <dbReference type="ARBA" id="ARBA00023065"/>
    </source>
</evidence>
<dbReference type="AlphaFoldDB" id="A0AAE1QLU0"/>
<feature type="transmembrane region" description="Helical" evidence="9">
    <location>
        <begin position="225"/>
        <end position="249"/>
    </location>
</feature>
<keyword evidence="8 9" id="KW-0472">Membrane</keyword>
<evidence type="ECO:0000256" key="5">
    <source>
        <dbReference type="ARBA" id="ARBA00022692"/>
    </source>
</evidence>
<dbReference type="Gene3D" id="2.60.40.2030">
    <property type="match status" value="1"/>
</dbReference>
<dbReference type="GO" id="GO:0098794">
    <property type="term" value="C:postsynapse"/>
    <property type="evidence" value="ECO:0007669"/>
    <property type="project" value="TreeGrafter"/>
</dbReference>
<evidence type="ECO:0000256" key="4">
    <source>
        <dbReference type="ARBA" id="ARBA00022568"/>
    </source>
</evidence>
<feature type="transmembrane region" description="Helical" evidence="9">
    <location>
        <begin position="172"/>
        <end position="192"/>
    </location>
</feature>
<dbReference type="EMBL" id="JAWZYT010000054">
    <property type="protein sequence ID" value="KAK4328826.1"/>
    <property type="molecule type" value="Genomic_DNA"/>
</dbReference>
<dbReference type="PANTHER" id="PTHR11878">
    <property type="entry name" value="SODIUM/CALCIUM EXCHANGER"/>
    <property type="match status" value="1"/>
</dbReference>
<dbReference type="GO" id="GO:0030424">
    <property type="term" value="C:axon"/>
    <property type="evidence" value="ECO:0007669"/>
    <property type="project" value="TreeGrafter"/>
</dbReference>
<protein>
    <recommendedName>
        <fullName evidence="10">Sodium/calcium exchanger membrane region domain-containing protein</fullName>
    </recommendedName>
</protein>
<dbReference type="InterPro" id="IPR051171">
    <property type="entry name" value="CaCA"/>
</dbReference>
<evidence type="ECO:0000256" key="9">
    <source>
        <dbReference type="SAM" id="Phobius"/>
    </source>
</evidence>
<keyword evidence="3" id="KW-0050">Antiport</keyword>
<evidence type="ECO:0000256" key="1">
    <source>
        <dbReference type="ARBA" id="ARBA00004127"/>
    </source>
</evidence>
<dbReference type="Pfam" id="PF01699">
    <property type="entry name" value="Na_Ca_ex"/>
    <property type="match status" value="3"/>
</dbReference>
<keyword evidence="7" id="KW-0406">Ion transport</keyword>
<dbReference type="InterPro" id="IPR004836">
    <property type="entry name" value="Na_Ca_Ex"/>
</dbReference>
<comment type="caution">
    <text evidence="11">The sequence shown here is derived from an EMBL/GenBank/DDBJ whole genome shotgun (WGS) entry which is preliminary data.</text>
</comment>
<dbReference type="InterPro" id="IPR004837">
    <property type="entry name" value="NaCa_Exmemb"/>
</dbReference>